<dbReference type="Gene3D" id="3.20.20.80">
    <property type="entry name" value="Glycosidases"/>
    <property type="match status" value="1"/>
</dbReference>
<protein>
    <submittedName>
        <fullName evidence="5">Glycoside hydrolase family 1 protein</fullName>
    </submittedName>
</protein>
<accession>A0A412J6Q5</accession>
<dbReference type="GO" id="GO:0005829">
    <property type="term" value="C:cytosol"/>
    <property type="evidence" value="ECO:0007669"/>
    <property type="project" value="TreeGrafter"/>
</dbReference>
<dbReference type="InterPro" id="IPR017853">
    <property type="entry name" value="GH"/>
</dbReference>
<reference evidence="5 6" key="1">
    <citation type="submission" date="2018-08" db="EMBL/GenBank/DDBJ databases">
        <title>A genome reference for cultivated species of the human gut microbiota.</title>
        <authorList>
            <person name="Zou Y."/>
            <person name="Xue W."/>
            <person name="Luo G."/>
        </authorList>
    </citation>
    <scope>NUCLEOTIDE SEQUENCE [LARGE SCALE GENOMIC DNA]</scope>
    <source>
        <strain evidence="5 6">AF22-10AC</strain>
    </source>
</reference>
<dbReference type="PANTHER" id="PTHR10353">
    <property type="entry name" value="GLYCOSYL HYDROLASE"/>
    <property type="match status" value="1"/>
</dbReference>
<dbReference type="GO" id="GO:0008422">
    <property type="term" value="F:beta-glucosidase activity"/>
    <property type="evidence" value="ECO:0007669"/>
    <property type="project" value="TreeGrafter"/>
</dbReference>
<sequence>MKQVPTGFKDGFLWGGAVAACQIEGAYDVDGRGLSSSDIHAYDKNLNRANIEKEGGDTLAGIYRRIEDKESYYPKRYGIDFYHTYKSDLALMKEMGFKAFRTSVSWSRIFPNGDELEPNEKGLEFYDHLIDEIIKNGMEPIMTMSHYDIPLHLITEYGGFGNKKMIDFFVRYAKVLLERYKGKVKYWIVCNQVNLLPTVQFGSLGLYDDEAENMEELMYQAVHNQFVAGAKVVELAKEIDPEAMMGTMLADGTLYPKSCNPEDVVGTLKKNRMQQYFFSDVQLRGEYPIYALRYFKEKNIDLKFEEGDEELLKNNKMQFLAISYYSSYVFNHETDDGTPFKAEKNPYLKPTPWEWRADPLGFYNCLSQLWDRYEIPLMIAENGLGALDTVEDDGSIHDPYRIEYLQQHIEQLKECVKDGVDILAYLSWGPIDIVSSSSAEMSKRYGYIYVDLDDLGQGTGKRLKKDSFYWYKHVIETNGEDLNWNA</sequence>
<dbReference type="SUPFAM" id="SSF51445">
    <property type="entry name" value="(Trans)glycosidases"/>
    <property type="match status" value="1"/>
</dbReference>
<keyword evidence="2 5" id="KW-0378">Hydrolase</keyword>
<comment type="caution">
    <text evidence="5">The sequence shown here is derived from an EMBL/GenBank/DDBJ whole genome shotgun (WGS) entry which is preliminary data.</text>
</comment>
<evidence type="ECO:0000256" key="2">
    <source>
        <dbReference type="ARBA" id="ARBA00022801"/>
    </source>
</evidence>
<comment type="similarity">
    <text evidence="1 4">Belongs to the glycosyl hydrolase 1 family.</text>
</comment>
<evidence type="ECO:0000256" key="3">
    <source>
        <dbReference type="ARBA" id="ARBA00023295"/>
    </source>
</evidence>
<evidence type="ECO:0000313" key="6">
    <source>
        <dbReference type="Proteomes" id="UP000285274"/>
    </source>
</evidence>
<dbReference type="Pfam" id="PF00232">
    <property type="entry name" value="Glyco_hydro_1"/>
    <property type="match status" value="1"/>
</dbReference>
<evidence type="ECO:0000256" key="4">
    <source>
        <dbReference type="RuleBase" id="RU003690"/>
    </source>
</evidence>
<dbReference type="InterPro" id="IPR001360">
    <property type="entry name" value="Glyco_hydro_1"/>
</dbReference>
<organism evidence="5 6">
    <name type="scientific">Holdemanella biformis</name>
    <dbReference type="NCBI Taxonomy" id="1735"/>
    <lineage>
        <taxon>Bacteria</taxon>
        <taxon>Bacillati</taxon>
        <taxon>Bacillota</taxon>
        <taxon>Erysipelotrichia</taxon>
        <taxon>Erysipelotrichales</taxon>
        <taxon>Erysipelotrichaceae</taxon>
        <taxon>Holdemanella</taxon>
    </lineage>
</organism>
<dbReference type="FunFam" id="3.20.20.80:FF:000004">
    <property type="entry name" value="Beta-glucosidase 6-phospho-beta-glucosidase"/>
    <property type="match status" value="1"/>
</dbReference>
<dbReference type="Proteomes" id="UP000285274">
    <property type="component" value="Unassembled WGS sequence"/>
</dbReference>
<evidence type="ECO:0000313" key="5">
    <source>
        <dbReference type="EMBL" id="RGS48028.1"/>
    </source>
</evidence>
<dbReference type="AlphaFoldDB" id="A0A412J6Q5"/>
<dbReference type="EMBL" id="QRVM01000008">
    <property type="protein sequence ID" value="RGS48028.1"/>
    <property type="molecule type" value="Genomic_DNA"/>
</dbReference>
<dbReference type="PANTHER" id="PTHR10353:SF122">
    <property type="entry name" value="6-PHOSPHO-BETA-GLUCOSIDASE ASCB-RELATED"/>
    <property type="match status" value="1"/>
</dbReference>
<dbReference type="PROSITE" id="PS51257">
    <property type="entry name" value="PROKAR_LIPOPROTEIN"/>
    <property type="match status" value="1"/>
</dbReference>
<dbReference type="GO" id="GO:0016052">
    <property type="term" value="P:carbohydrate catabolic process"/>
    <property type="evidence" value="ECO:0007669"/>
    <property type="project" value="TreeGrafter"/>
</dbReference>
<name>A0A412J6Q5_9FIRM</name>
<gene>
    <name evidence="5" type="ORF">DWX92_03350</name>
</gene>
<evidence type="ECO:0000256" key="1">
    <source>
        <dbReference type="ARBA" id="ARBA00010838"/>
    </source>
</evidence>
<dbReference type="PRINTS" id="PR00131">
    <property type="entry name" value="GLHYDRLASE1"/>
</dbReference>
<dbReference type="RefSeq" id="WP_118319496.1">
    <property type="nucleotide sequence ID" value="NZ_QRVM01000008.1"/>
</dbReference>
<keyword evidence="3" id="KW-0326">Glycosidase</keyword>
<proteinExistence type="inferred from homology"/>